<evidence type="ECO:0000256" key="2">
    <source>
        <dbReference type="ARBA" id="ARBA00022603"/>
    </source>
</evidence>
<keyword evidence="8" id="KW-0175">Coiled coil</keyword>
<proteinExistence type="predicted"/>
<keyword evidence="2" id="KW-0489">Methyltransferase</keyword>
<dbReference type="InterPro" id="IPR050953">
    <property type="entry name" value="N4_N6_ade-DNA_methylase"/>
</dbReference>
<dbReference type="GO" id="GO:0004803">
    <property type="term" value="F:transposase activity"/>
    <property type="evidence" value="ECO:0007669"/>
    <property type="project" value="InterPro"/>
</dbReference>
<evidence type="ECO:0000256" key="3">
    <source>
        <dbReference type="ARBA" id="ARBA00022679"/>
    </source>
</evidence>
<dbReference type="Pfam" id="PF07669">
    <property type="entry name" value="Eco57I"/>
    <property type="match status" value="2"/>
</dbReference>
<dbReference type="InterPro" id="IPR002686">
    <property type="entry name" value="Transposase_17"/>
</dbReference>
<evidence type="ECO:0000256" key="4">
    <source>
        <dbReference type="ARBA" id="ARBA00022691"/>
    </source>
</evidence>
<dbReference type="OrthoDB" id="32195at2"/>
<dbReference type="InterPro" id="IPR029063">
    <property type="entry name" value="SAM-dependent_MTases_sf"/>
</dbReference>
<dbReference type="InterPro" id="IPR011639">
    <property type="entry name" value="MethylTrfase_TaqI-like_dom"/>
</dbReference>
<dbReference type="SMART" id="SM01321">
    <property type="entry name" value="Y1_Tnp"/>
    <property type="match status" value="1"/>
</dbReference>
<dbReference type="GO" id="GO:0032259">
    <property type="term" value="P:methylation"/>
    <property type="evidence" value="ECO:0007669"/>
    <property type="project" value="UniProtKB-KW"/>
</dbReference>
<dbReference type="Pfam" id="PF12950">
    <property type="entry name" value="TaqI_C"/>
    <property type="match status" value="1"/>
</dbReference>
<dbReference type="InterPro" id="IPR036515">
    <property type="entry name" value="Transposase_17_sf"/>
</dbReference>
<dbReference type="EC" id="2.1.1.72" evidence="1"/>
<dbReference type="Gene3D" id="3.30.70.1290">
    <property type="entry name" value="Transposase IS200-like"/>
    <property type="match status" value="1"/>
</dbReference>
<dbReference type="GO" id="GO:0006313">
    <property type="term" value="P:DNA transposition"/>
    <property type="evidence" value="ECO:0007669"/>
    <property type="project" value="InterPro"/>
</dbReference>
<dbReference type="PROSITE" id="PS00092">
    <property type="entry name" value="N6_MTASE"/>
    <property type="match status" value="1"/>
</dbReference>
<protein>
    <recommendedName>
        <fullName evidence="1">site-specific DNA-methyltransferase (adenine-specific)</fullName>
        <ecNumber evidence="1">2.1.1.72</ecNumber>
    </recommendedName>
</protein>
<dbReference type="PANTHER" id="PTHR33841:SF1">
    <property type="entry name" value="DNA METHYLTRANSFERASE A"/>
    <property type="match status" value="1"/>
</dbReference>
<keyword evidence="4" id="KW-0949">S-adenosyl-L-methionine</keyword>
<dbReference type="InterPro" id="IPR002052">
    <property type="entry name" value="DNA_methylase_N6_adenine_CS"/>
</dbReference>
<evidence type="ECO:0000256" key="6">
    <source>
        <dbReference type="ARBA" id="ARBA00023125"/>
    </source>
</evidence>
<dbReference type="RefSeq" id="WP_092852376.1">
    <property type="nucleotide sequence ID" value="NZ_FOMI01000007.1"/>
</dbReference>
<dbReference type="Gene3D" id="3.40.50.150">
    <property type="entry name" value="Vaccinia Virus protein VP39"/>
    <property type="match status" value="2"/>
</dbReference>
<keyword evidence="3" id="KW-0808">Transferase</keyword>
<dbReference type="SUPFAM" id="SSF143422">
    <property type="entry name" value="Transposase IS200-like"/>
    <property type="match status" value="1"/>
</dbReference>
<evidence type="ECO:0000256" key="1">
    <source>
        <dbReference type="ARBA" id="ARBA00011900"/>
    </source>
</evidence>
<name>A0A1I1QU65_9FLAO</name>
<sequence length="1281" mass="149895">MPLYQSSVLKQHITLQDKDLVDKAYKKYTKYFLSPTIQDNIRSSKEEEYQGIFLTELFVNILDYTLKPNANFNLVAEYKNQNNARKADGAILNNDVAIAVIELKGTNTKDLESIRKQAFDYKANQKGCVYVVTSNFEKLRFYINDATEFEEFNLFQLSPERFALLYLCLQKENIINNVPLKIKEASVVEEEQITKQFYKDYSLFKRELYRDLVKRNAKTLKNQASLRAETKQLLEELSEDEKAEQLKLEKNVKLTLFKKSQKLIDRYLFIFFAEDRGLLPPNSTQQILDKWHDDVDFGDDRPLYTLFKQYFNFLDQGRAGTAKRAEIYAYNGGLFKEDKTLDSLEIDSHLLYKHTSKLAAYDFESQVDVNILGHIFENSLNEIESVNAEIEGADFDKQKSKRKKDGVFYTPKYITKYIVENTIGKLCNEKKTQLGFKEEEYFKGRKIKGKNRPEATIKKLVNILDDYRNWLLQLTICDPACGSGAFLNQALDFLIKEHTYIDELKTKVLGGGFQFPDIENTILENNIYGVDLNEESIEIAKLSLWLRTAQPRRKLNDLSSNIKCGNSLIDSKAVAGDKAFNWQEQFPKVFKKTDKKIYHVTTAIHDSRTSKRMEKYKVRERRDMGTNPYPNVIYFTPEDDFLISKTIASIVKEDDLKVLAYNICADHIHLLLACDLEEIPAIMQKIKGRTSFERNKFYKENYKGLKPLAEDKEAKNKPLWQQKYSAPKEVTTTQQLYNTITYIQTNRAKHELPEHNSDVQNIIDTLTCTEEEAFKTEHKGGFDVVIGNPPYVRQELFKEIKPYLEKNYKCYNSVADLYTYFIEKGIKLMNEKGLFSFILPNKFLKATYGKNIRIVMKEDANLELLLDFDDYPVFTDATTYPIIYVLNKNPNYKAKTFLYSEINKRENTNDPITILKSKMFEIYNSSLESNGVWNFISKNEFELFEKLHKHKNLADYVNNKVFLGIKTGKNEAFIIDENTKNKIKTENENATKLIKKVATGKEVYRYRLVDSDKYMLFTQYDIDIPNKFPSIHNWLKTFEKDLQKRGDKGKNWWNLRPCDYYKEIQNPKIIWRSITNECGFYLDRKGDLLLTNNNYFIANSTKGLIALLNSKVSFFILKNICTSLQGGFYDFRRDKVMTLPIPNTIIENESSFESEVNRILDFNESKTRLNDKFQNYLTQKFQLEKLSKKLQNWHELEFGEFIKELNKAIKANNKLRVKKGLEEVPVLTKKDEFEWLDLFEDNKQKAQALQTQINQTDKEIDQMVYELYGLTDDEIQIVENS</sequence>
<dbReference type="PANTHER" id="PTHR33841">
    <property type="entry name" value="DNA METHYLTRANSFERASE YEEA-RELATED"/>
    <property type="match status" value="1"/>
</dbReference>
<comment type="catalytic activity">
    <reaction evidence="7">
        <text>a 2'-deoxyadenosine in DNA + S-adenosyl-L-methionine = an N(6)-methyl-2'-deoxyadenosine in DNA + S-adenosyl-L-homocysteine + H(+)</text>
        <dbReference type="Rhea" id="RHEA:15197"/>
        <dbReference type="Rhea" id="RHEA-COMP:12418"/>
        <dbReference type="Rhea" id="RHEA-COMP:12419"/>
        <dbReference type="ChEBI" id="CHEBI:15378"/>
        <dbReference type="ChEBI" id="CHEBI:57856"/>
        <dbReference type="ChEBI" id="CHEBI:59789"/>
        <dbReference type="ChEBI" id="CHEBI:90615"/>
        <dbReference type="ChEBI" id="CHEBI:90616"/>
        <dbReference type="EC" id="2.1.1.72"/>
    </reaction>
</comment>
<keyword evidence="6" id="KW-0238">DNA-binding</keyword>
<keyword evidence="11" id="KW-1185">Reference proteome</keyword>
<feature type="domain" description="Transposase IS200-like" evidence="9">
    <location>
        <begin position="629"/>
        <end position="746"/>
    </location>
</feature>
<dbReference type="GO" id="GO:0009307">
    <property type="term" value="P:DNA restriction-modification system"/>
    <property type="evidence" value="ECO:0007669"/>
    <property type="project" value="UniProtKB-KW"/>
</dbReference>
<evidence type="ECO:0000259" key="9">
    <source>
        <dbReference type="SMART" id="SM01321"/>
    </source>
</evidence>
<evidence type="ECO:0000256" key="7">
    <source>
        <dbReference type="ARBA" id="ARBA00047942"/>
    </source>
</evidence>
<organism evidence="10 11">
    <name type="scientific">Algibacter pectinivorans</name>
    <dbReference type="NCBI Taxonomy" id="870482"/>
    <lineage>
        <taxon>Bacteria</taxon>
        <taxon>Pseudomonadati</taxon>
        <taxon>Bacteroidota</taxon>
        <taxon>Flavobacteriia</taxon>
        <taxon>Flavobacteriales</taxon>
        <taxon>Flavobacteriaceae</taxon>
        <taxon>Algibacter</taxon>
    </lineage>
</organism>
<evidence type="ECO:0000313" key="11">
    <source>
        <dbReference type="Proteomes" id="UP000199439"/>
    </source>
</evidence>
<gene>
    <name evidence="10" type="ORF">SAMN04487987_107167</name>
</gene>
<dbReference type="EMBL" id="FOMI01000007">
    <property type="protein sequence ID" value="SFD25565.1"/>
    <property type="molecule type" value="Genomic_DNA"/>
</dbReference>
<dbReference type="GO" id="GO:0009007">
    <property type="term" value="F:site-specific DNA-methyltransferase (adenine-specific) activity"/>
    <property type="evidence" value="ECO:0007669"/>
    <property type="project" value="UniProtKB-EC"/>
</dbReference>
<feature type="coiled-coil region" evidence="8">
    <location>
        <begin position="220"/>
        <end position="251"/>
    </location>
</feature>
<dbReference type="STRING" id="870482.SAMN04487987_107167"/>
<feature type="coiled-coil region" evidence="8">
    <location>
        <begin position="1239"/>
        <end position="1266"/>
    </location>
</feature>
<keyword evidence="5" id="KW-0680">Restriction system</keyword>
<dbReference type="GO" id="GO:0003677">
    <property type="term" value="F:DNA binding"/>
    <property type="evidence" value="ECO:0007669"/>
    <property type="project" value="UniProtKB-KW"/>
</dbReference>
<dbReference type="SUPFAM" id="SSF53335">
    <property type="entry name" value="S-adenosyl-L-methionine-dependent methyltransferases"/>
    <property type="match status" value="1"/>
</dbReference>
<dbReference type="PRINTS" id="PR00507">
    <property type="entry name" value="N12N6MTFRASE"/>
</dbReference>
<dbReference type="Proteomes" id="UP000199439">
    <property type="component" value="Unassembled WGS sequence"/>
</dbReference>
<reference evidence="11" key="1">
    <citation type="submission" date="2016-10" db="EMBL/GenBank/DDBJ databases">
        <authorList>
            <person name="Varghese N."/>
            <person name="Submissions S."/>
        </authorList>
    </citation>
    <scope>NUCLEOTIDE SEQUENCE [LARGE SCALE GENOMIC DNA]</scope>
    <source>
        <strain evidence="11">DSM 25730</strain>
    </source>
</reference>
<evidence type="ECO:0000256" key="5">
    <source>
        <dbReference type="ARBA" id="ARBA00022747"/>
    </source>
</evidence>
<accession>A0A1I1QU65</accession>
<evidence type="ECO:0000256" key="8">
    <source>
        <dbReference type="SAM" id="Coils"/>
    </source>
</evidence>
<evidence type="ECO:0000313" key="10">
    <source>
        <dbReference type="EMBL" id="SFD25565.1"/>
    </source>
</evidence>
<dbReference type="InterPro" id="IPR025931">
    <property type="entry name" value="TaqI_C"/>
</dbReference>